<protein>
    <submittedName>
        <fullName evidence="2">Uncharacterized protein</fullName>
    </submittedName>
</protein>
<sequence length="299" mass="33601">MSEPAQLNHHRPHHTRLLFRRVRHASHMCVTQRGHCASVIARIVRMTFLRRTNPTAPSTLSVRRVPVRWCQPGTDMWALRRQEPVDILIQHTSRSSSGHPASQNKCSLRLRNVHRSQMAEVPRSSSRSVPHIASNLHLPHTGSRSIPHLIPRHSSPAYPTGCTSTPDLTPIPYRHRDRPHPHPHPRASPSEANPTHHPLSSIFCVPIVQLRHRTPAMPPSGSRHDIHVHSHTLLHPILSTNPPSPPSVLDPSSIGDSHSPPSHVLHASPSHSYTTKTHFQRQRRRLPPARTDCSCPMSV</sequence>
<comment type="caution">
    <text evidence="2">The sequence shown here is derived from an EMBL/GenBank/DDBJ whole genome shotgun (WGS) entry which is preliminary data.</text>
</comment>
<dbReference type="AlphaFoldDB" id="A0A8H6HEZ6"/>
<feature type="compositionally biased region" description="Basic residues" evidence="1">
    <location>
        <begin position="173"/>
        <end position="185"/>
    </location>
</feature>
<gene>
    <name evidence="2" type="ORF">DFP72DRAFT_642851</name>
</gene>
<feature type="region of interest" description="Disordered" evidence="1">
    <location>
        <begin position="151"/>
        <end position="197"/>
    </location>
</feature>
<evidence type="ECO:0000256" key="1">
    <source>
        <dbReference type="SAM" id="MobiDB-lite"/>
    </source>
</evidence>
<dbReference type="Proteomes" id="UP000521943">
    <property type="component" value="Unassembled WGS sequence"/>
</dbReference>
<evidence type="ECO:0000313" key="2">
    <source>
        <dbReference type="EMBL" id="KAF6745768.1"/>
    </source>
</evidence>
<name>A0A8H6HEZ6_9AGAR</name>
<organism evidence="2 3">
    <name type="scientific">Ephemerocybe angulata</name>
    <dbReference type="NCBI Taxonomy" id="980116"/>
    <lineage>
        <taxon>Eukaryota</taxon>
        <taxon>Fungi</taxon>
        <taxon>Dikarya</taxon>
        <taxon>Basidiomycota</taxon>
        <taxon>Agaricomycotina</taxon>
        <taxon>Agaricomycetes</taxon>
        <taxon>Agaricomycetidae</taxon>
        <taxon>Agaricales</taxon>
        <taxon>Agaricineae</taxon>
        <taxon>Psathyrellaceae</taxon>
        <taxon>Ephemerocybe</taxon>
    </lineage>
</organism>
<proteinExistence type="predicted"/>
<accession>A0A8H6HEZ6</accession>
<evidence type="ECO:0000313" key="3">
    <source>
        <dbReference type="Proteomes" id="UP000521943"/>
    </source>
</evidence>
<feature type="region of interest" description="Disordered" evidence="1">
    <location>
        <begin position="239"/>
        <end position="299"/>
    </location>
</feature>
<dbReference type="EMBL" id="JACGCI010000099">
    <property type="protein sequence ID" value="KAF6745768.1"/>
    <property type="molecule type" value="Genomic_DNA"/>
</dbReference>
<feature type="compositionally biased region" description="Basic residues" evidence="1">
    <location>
        <begin position="278"/>
        <end position="287"/>
    </location>
</feature>
<reference evidence="2 3" key="1">
    <citation type="submission" date="2020-07" db="EMBL/GenBank/DDBJ databases">
        <title>Comparative genomics of pyrophilous fungi reveals a link between fire events and developmental genes.</title>
        <authorList>
            <consortium name="DOE Joint Genome Institute"/>
            <person name="Steindorff A.S."/>
            <person name="Carver A."/>
            <person name="Calhoun S."/>
            <person name="Stillman K."/>
            <person name="Liu H."/>
            <person name="Lipzen A."/>
            <person name="Pangilinan J."/>
            <person name="Labutti K."/>
            <person name="Bruns T.D."/>
            <person name="Grigoriev I.V."/>
        </authorList>
    </citation>
    <scope>NUCLEOTIDE SEQUENCE [LARGE SCALE GENOMIC DNA]</scope>
    <source>
        <strain evidence="2 3">CBS 144469</strain>
    </source>
</reference>
<keyword evidence="3" id="KW-1185">Reference proteome</keyword>